<dbReference type="AlphaFoldDB" id="A0A5C7AMX9"/>
<evidence type="ECO:0000256" key="4">
    <source>
        <dbReference type="ARBA" id="ARBA00023284"/>
    </source>
</evidence>
<dbReference type="PROSITE" id="PS51352">
    <property type="entry name" value="THIOREDOXIN_2"/>
    <property type="match status" value="1"/>
</dbReference>
<dbReference type="PANTHER" id="PTHR42852">
    <property type="entry name" value="THIOL:DISULFIDE INTERCHANGE PROTEIN DSBE"/>
    <property type="match status" value="1"/>
</dbReference>
<keyword evidence="4" id="KW-0676">Redox-active center</keyword>
<keyword evidence="3" id="KW-1015">Disulfide bond</keyword>
<dbReference type="EMBL" id="VOSC01000025">
    <property type="protein sequence ID" value="TXE10116.1"/>
    <property type="molecule type" value="Genomic_DNA"/>
</dbReference>
<organism evidence="6 7">
    <name type="scientific">Seonamhaeicola algicola</name>
    <dbReference type="NCBI Taxonomy" id="1719036"/>
    <lineage>
        <taxon>Bacteria</taxon>
        <taxon>Pseudomonadati</taxon>
        <taxon>Bacteroidota</taxon>
        <taxon>Flavobacteriia</taxon>
        <taxon>Flavobacteriales</taxon>
        <taxon>Flavobacteriaceae</taxon>
    </lineage>
</organism>
<dbReference type="InterPro" id="IPR050553">
    <property type="entry name" value="Thioredoxin_ResA/DsbE_sf"/>
</dbReference>
<dbReference type="GO" id="GO:0030313">
    <property type="term" value="C:cell envelope"/>
    <property type="evidence" value="ECO:0007669"/>
    <property type="project" value="UniProtKB-SubCell"/>
</dbReference>
<keyword evidence="2" id="KW-0201">Cytochrome c-type biogenesis</keyword>
<evidence type="ECO:0000313" key="7">
    <source>
        <dbReference type="Proteomes" id="UP000321790"/>
    </source>
</evidence>
<sequence length="163" mass="18610">MKKVYVILLALTALFSCKSQEPTQFNEKALNDTFVTLNGENVTFQSILNKHKGKTIVIDIWASWCGDCIKGMPKVKALQENYKDAAYVFLSLDRGEDAWKKGIEKYNVQGDHYYMPNGKDCEFANFVNISWIPRYMIVNKASEIVVFNVIEADDKNLIQAVKN</sequence>
<dbReference type="Gene3D" id="3.40.30.10">
    <property type="entry name" value="Glutaredoxin"/>
    <property type="match status" value="1"/>
</dbReference>
<gene>
    <name evidence="6" type="ORF">FUA26_11625</name>
</gene>
<dbReference type="InterPro" id="IPR013766">
    <property type="entry name" value="Thioredoxin_domain"/>
</dbReference>
<feature type="domain" description="Thioredoxin" evidence="5">
    <location>
        <begin position="23"/>
        <end position="163"/>
    </location>
</feature>
<name>A0A5C7AMX9_9FLAO</name>
<proteinExistence type="predicted"/>
<evidence type="ECO:0000256" key="3">
    <source>
        <dbReference type="ARBA" id="ARBA00023157"/>
    </source>
</evidence>
<evidence type="ECO:0000256" key="2">
    <source>
        <dbReference type="ARBA" id="ARBA00022748"/>
    </source>
</evidence>
<comment type="caution">
    <text evidence="6">The sequence shown here is derived from an EMBL/GenBank/DDBJ whole genome shotgun (WGS) entry which is preliminary data.</text>
</comment>
<reference evidence="7" key="1">
    <citation type="submission" date="2019-08" db="EMBL/GenBank/DDBJ databases">
        <title>Seonamhaeicola sediminis sp. nov., isolated from marine sediment.</title>
        <authorList>
            <person name="Cao W.R."/>
        </authorList>
    </citation>
    <scope>NUCLEOTIDE SEQUENCE [LARGE SCALE GENOMIC DNA]</scope>
    <source>
        <strain evidence="7">Gy8</strain>
    </source>
</reference>
<dbReference type="Pfam" id="PF13905">
    <property type="entry name" value="Thioredoxin_8"/>
    <property type="match status" value="1"/>
</dbReference>
<protein>
    <submittedName>
        <fullName evidence="6">TlpA family protein disulfide reductase</fullName>
    </submittedName>
</protein>
<evidence type="ECO:0000313" key="6">
    <source>
        <dbReference type="EMBL" id="TXE10116.1"/>
    </source>
</evidence>
<dbReference type="Proteomes" id="UP000321790">
    <property type="component" value="Unassembled WGS sequence"/>
</dbReference>
<dbReference type="GO" id="GO:0017004">
    <property type="term" value="P:cytochrome complex assembly"/>
    <property type="evidence" value="ECO:0007669"/>
    <property type="project" value="UniProtKB-KW"/>
</dbReference>
<comment type="subcellular location">
    <subcellularLocation>
        <location evidence="1">Cell envelope</location>
    </subcellularLocation>
</comment>
<evidence type="ECO:0000256" key="1">
    <source>
        <dbReference type="ARBA" id="ARBA00004196"/>
    </source>
</evidence>
<dbReference type="PROSITE" id="PS51257">
    <property type="entry name" value="PROKAR_LIPOPROTEIN"/>
    <property type="match status" value="1"/>
</dbReference>
<dbReference type="CDD" id="cd02966">
    <property type="entry name" value="TlpA_like_family"/>
    <property type="match status" value="1"/>
</dbReference>
<accession>A0A5C7AMX9</accession>
<dbReference type="RefSeq" id="WP_147136108.1">
    <property type="nucleotide sequence ID" value="NZ_VOSC01000025.1"/>
</dbReference>
<dbReference type="InterPro" id="IPR012336">
    <property type="entry name" value="Thioredoxin-like_fold"/>
</dbReference>
<keyword evidence="7" id="KW-1185">Reference proteome</keyword>
<dbReference type="PANTHER" id="PTHR42852:SF6">
    <property type="entry name" value="THIOL:DISULFIDE INTERCHANGE PROTEIN DSBE"/>
    <property type="match status" value="1"/>
</dbReference>
<dbReference type="OrthoDB" id="1098640at2"/>
<evidence type="ECO:0000259" key="5">
    <source>
        <dbReference type="PROSITE" id="PS51352"/>
    </source>
</evidence>
<dbReference type="InterPro" id="IPR036249">
    <property type="entry name" value="Thioredoxin-like_sf"/>
</dbReference>
<dbReference type="SUPFAM" id="SSF52833">
    <property type="entry name" value="Thioredoxin-like"/>
    <property type="match status" value="1"/>
</dbReference>